<organism evidence="2 3">
    <name type="scientific">Kingdonia uniflora</name>
    <dbReference type="NCBI Taxonomy" id="39325"/>
    <lineage>
        <taxon>Eukaryota</taxon>
        <taxon>Viridiplantae</taxon>
        <taxon>Streptophyta</taxon>
        <taxon>Embryophyta</taxon>
        <taxon>Tracheophyta</taxon>
        <taxon>Spermatophyta</taxon>
        <taxon>Magnoliopsida</taxon>
        <taxon>Ranunculales</taxon>
        <taxon>Circaeasteraceae</taxon>
        <taxon>Kingdonia</taxon>
    </lineage>
</organism>
<gene>
    <name evidence="2" type="ORF">GIB67_010273</name>
</gene>
<protein>
    <recommendedName>
        <fullName evidence="4">Transposase MuDR plant domain-containing protein</fullName>
    </recommendedName>
</protein>
<evidence type="ECO:0000313" key="3">
    <source>
        <dbReference type="Proteomes" id="UP000541444"/>
    </source>
</evidence>
<keyword evidence="3" id="KW-1185">Reference proteome</keyword>
<accession>A0A7J7NB34</accession>
<feature type="region of interest" description="Disordered" evidence="1">
    <location>
        <begin position="513"/>
        <end position="586"/>
    </location>
</feature>
<name>A0A7J7NB34_9MAGN</name>
<dbReference type="Proteomes" id="UP000541444">
    <property type="component" value="Unassembled WGS sequence"/>
</dbReference>
<evidence type="ECO:0000313" key="2">
    <source>
        <dbReference type="EMBL" id="KAF6164303.1"/>
    </source>
</evidence>
<comment type="caution">
    <text evidence="2">The sequence shown here is derived from an EMBL/GenBank/DDBJ whole genome shotgun (WGS) entry which is preliminary data.</text>
</comment>
<dbReference type="AlphaFoldDB" id="A0A7J7NB34"/>
<feature type="region of interest" description="Disordered" evidence="1">
    <location>
        <begin position="1"/>
        <end position="31"/>
    </location>
</feature>
<proteinExistence type="predicted"/>
<feature type="region of interest" description="Disordered" evidence="1">
    <location>
        <begin position="605"/>
        <end position="645"/>
    </location>
</feature>
<dbReference type="EMBL" id="JACGCM010000938">
    <property type="protein sequence ID" value="KAF6164303.1"/>
    <property type="molecule type" value="Genomic_DNA"/>
</dbReference>
<evidence type="ECO:0008006" key="4">
    <source>
        <dbReference type="Google" id="ProtNLM"/>
    </source>
</evidence>
<reference evidence="2 3" key="1">
    <citation type="journal article" date="2020" name="IScience">
        <title>Genome Sequencing of the Endangered Kingdonia uniflora (Circaeasteraceae, Ranunculales) Reveals Potential Mechanisms of Evolutionary Specialization.</title>
        <authorList>
            <person name="Sun Y."/>
            <person name="Deng T."/>
            <person name="Zhang A."/>
            <person name="Moore M.J."/>
            <person name="Landis J.B."/>
            <person name="Lin N."/>
            <person name="Zhang H."/>
            <person name="Zhang X."/>
            <person name="Huang J."/>
            <person name="Zhang X."/>
            <person name="Sun H."/>
            <person name="Wang H."/>
        </authorList>
    </citation>
    <scope>NUCLEOTIDE SEQUENCE [LARGE SCALE GENOMIC DNA]</scope>
    <source>
        <strain evidence="2">TB1705</strain>
        <tissue evidence="2">Leaf</tissue>
    </source>
</reference>
<sequence length="645" mass="73429">MVKKEYSKKNAKGKMKLKSEDDPITISDNGEVEYPPPKKGKILRYTPFLRYEGINYEEFVRGITVKINDHHGVGNYIPEGNMIELMYLYNGLPFVVRSTDDLRDMWAQGDESYPMRTHFYTKPTDVVREMVDEVGEYVLLDDDYIDYIISPRETKEKNTKGILVKDTPVKTNYKRNGKAVIMSPPKPNKAANKPAKRQKKKEKVVVLSKEEGEDLVNLPEVYHSGKEININDFEIETPMNIVVESESECDDIDEEQDKWARYAQVGIDCLGDEDGYYSTHSSDDEDYVLTVEDLERGSEFESVDVDLDDIYSKDEDGKVKTPLTVGFKKLEVGMQWATEYEAREHMRRFGILNHFTYTCIKNDSTRLRLKCSQEKWVQNTVCNAAWVAKEIESLVRDAREMTPKAIKARMKIMYGVKISYWTTWNARQICMGSIRRRGRPKKERIKGDDEVNKHQKRCGKCSAFGHNKQTCKGEPIQIYPPPVLKAKGRPSKKSTKVYFSQSQQSYVTQAQTTPIAGGRGSSGRASNVVRGRGRLRDVSSALNSSNAGRGRERTGDVLTPSNSGRGRGRTEGVTRGLNAGSGKGRAMQTNNQRFVDEWLSNSVPVEAPQSQERPPLVIPPMPPRTDAPANPYKRTFKPPRQNWRL</sequence>
<feature type="compositionally biased region" description="Pro residues" evidence="1">
    <location>
        <begin position="616"/>
        <end position="625"/>
    </location>
</feature>
<evidence type="ECO:0000256" key="1">
    <source>
        <dbReference type="SAM" id="MobiDB-lite"/>
    </source>
</evidence>